<evidence type="ECO:0000256" key="2">
    <source>
        <dbReference type="ARBA" id="ARBA00005722"/>
    </source>
</evidence>
<dbReference type="AlphaFoldDB" id="A0A7Z7BS03"/>
<comment type="caution">
    <text evidence="6">The sequence shown here is derived from an EMBL/GenBank/DDBJ whole genome shotgun (WGS) entry which is preliminary data.</text>
</comment>
<comment type="subcellular location">
    <subcellularLocation>
        <location evidence="1">Cell outer membrane</location>
    </subcellularLocation>
</comment>
<sequence length="307" mass="32951">MLTKNVRHRQENGCHATASKGLPASIETKRTRKIGAQITALAAAWVLFPLTTLAADLGASDAAIAPSEQFDTARYGGVRGKLHDWNVAIGAGAIYMPEYEGSDKFDIKPFPIFSADFGERVHVNVEGVTVDLFERDGFRVGVTGGYDLGRKEDDSHYLRGLGDIEAGGVVGGIVSYEKGPFEVYATLDKTIGGSEGLTGTFGAKASHRYERFIFSAEASATWADDKYMAAYFGVTPDQSARSGLAQYDAKAGIKRVDLKGSVTYMLTQSWLVTGATGVGFLMGDAKDSPIVKNDVQPFAMLGVGYRF</sequence>
<organism evidence="6 7">
    <name type="scientific">Agrobacterium fabrum</name>
    <dbReference type="NCBI Taxonomy" id="1176649"/>
    <lineage>
        <taxon>Bacteria</taxon>
        <taxon>Pseudomonadati</taxon>
        <taxon>Pseudomonadota</taxon>
        <taxon>Alphaproteobacteria</taxon>
        <taxon>Hyphomicrobiales</taxon>
        <taxon>Rhizobiaceae</taxon>
        <taxon>Rhizobium/Agrobacterium group</taxon>
        <taxon>Agrobacterium</taxon>
        <taxon>Agrobacterium tumefaciens complex</taxon>
    </lineage>
</organism>
<dbReference type="RefSeq" id="WP_244520291.1">
    <property type="nucleotide sequence ID" value="NZ_FNEW01000007.1"/>
</dbReference>
<accession>A0A7Z7BS03</accession>
<evidence type="ECO:0000256" key="3">
    <source>
        <dbReference type="ARBA" id="ARBA00022729"/>
    </source>
</evidence>
<dbReference type="PANTHER" id="PTHR38776:SF1">
    <property type="entry name" value="MLTA-INTERACTING PROTEIN-RELATED"/>
    <property type="match status" value="1"/>
</dbReference>
<dbReference type="Pfam" id="PF06629">
    <property type="entry name" value="MipA"/>
    <property type="match status" value="1"/>
</dbReference>
<dbReference type="EMBL" id="FNEW01000007">
    <property type="protein sequence ID" value="SDK35512.1"/>
    <property type="molecule type" value="Genomic_DNA"/>
</dbReference>
<evidence type="ECO:0000256" key="4">
    <source>
        <dbReference type="ARBA" id="ARBA00023136"/>
    </source>
</evidence>
<dbReference type="InterPro" id="IPR010583">
    <property type="entry name" value="MipA"/>
</dbReference>
<gene>
    <name evidence="6" type="ORF">SAMN05428983_4717</name>
</gene>
<proteinExistence type="inferred from homology"/>
<keyword evidence="5" id="KW-0998">Cell outer membrane</keyword>
<reference evidence="6 7" key="1">
    <citation type="submission" date="2016-10" db="EMBL/GenBank/DDBJ databases">
        <authorList>
            <person name="Varghese N."/>
            <person name="Submissions S."/>
        </authorList>
    </citation>
    <scope>NUCLEOTIDE SEQUENCE [LARGE SCALE GENOMIC DNA]</scope>
    <source>
        <strain evidence="6 7">PDC82</strain>
    </source>
</reference>
<keyword evidence="4" id="KW-0472">Membrane</keyword>
<dbReference type="PANTHER" id="PTHR38776">
    <property type="entry name" value="MLTA-INTERACTING PROTEIN-RELATED"/>
    <property type="match status" value="1"/>
</dbReference>
<keyword evidence="3" id="KW-0732">Signal</keyword>
<dbReference type="Proteomes" id="UP000198917">
    <property type="component" value="Unassembled WGS sequence"/>
</dbReference>
<comment type="similarity">
    <text evidence="2">Belongs to the MipA/OmpV family.</text>
</comment>
<dbReference type="GO" id="GO:0009279">
    <property type="term" value="C:cell outer membrane"/>
    <property type="evidence" value="ECO:0007669"/>
    <property type="project" value="UniProtKB-SubCell"/>
</dbReference>
<protein>
    <submittedName>
        <fullName evidence="6">Outer membrane scaffolding protein for murein synthesis, MipA/OmpV family</fullName>
    </submittedName>
</protein>
<evidence type="ECO:0000256" key="5">
    <source>
        <dbReference type="ARBA" id="ARBA00023237"/>
    </source>
</evidence>
<evidence type="ECO:0000256" key="1">
    <source>
        <dbReference type="ARBA" id="ARBA00004442"/>
    </source>
</evidence>
<evidence type="ECO:0000313" key="6">
    <source>
        <dbReference type="EMBL" id="SDK35512.1"/>
    </source>
</evidence>
<evidence type="ECO:0000313" key="7">
    <source>
        <dbReference type="Proteomes" id="UP000198917"/>
    </source>
</evidence>
<name>A0A7Z7BS03_9HYPH</name>